<evidence type="ECO:0000256" key="3">
    <source>
        <dbReference type="ARBA" id="ARBA00023136"/>
    </source>
</evidence>
<evidence type="ECO:0000313" key="6">
    <source>
        <dbReference type="EMBL" id="TMQ63398.1"/>
    </source>
</evidence>
<keyword evidence="2 4" id="KW-1133">Transmembrane helix</keyword>
<feature type="domain" description="Major facilitator superfamily (MFS) profile" evidence="5">
    <location>
        <begin position="4"/>
        <end position="394"/>
    </location>
</feature>
<feature type="transmembrane region" description="Helical" evidence="4">
    <location>
        <begin position="254"/>
        <end position="274"/>
    </location>
</feature>
<dbReference type="GO" id="GO:0022857">
    <property type="term" value="F:transmembrane transporter activity"/>
    <property type="evidence" value="ECO:0007669"/>
    <property type="project" value="InterPro"/>
</dbReference>
<feature type="transmembrane region" description="Helical" evidence="4">
    <location>
        <begin position="217"/>
        <end position="234"/>
    </location>
</feature>
<dbReference type="PANTHER" id="PTHR23518">
    <property type="entry name" value="C-METHYLTRANSFERASE"/>
    <property type="match status" value="1"/>
</dbReference>
<keyword evidence="3 4" id="KW-0472">Membrane</keyword>
<dbReference type="Gene3D" id="1.20.1250.20">
    <property type="entry name" value="MFS general substrate transporter like domains"/>
    <property type="match status" value="2"/>
</dbReference>
<protein>
    <submittedName>
        <fullName evidence="6">MFS transporter</fullName>
    </submittedName>
</protein>
<proteinExistence type="predicted"/>
<keyword evidence="1 4" id="KW-0812">Transmembrane</keyword>
<dbReference type="InterPro" id="IPR036259">
    <property type="entry name" value="MFS_trans_sf"/>
</dbReference>
<dbReference type="InterPro" id="IPR020846">
    <property type="entry name" value="MFS_dom"/>
</dbReference>
<evidence type="ECO:0000256" key="1">
    <source>
        <dbReference type="ARBA" id="ARBA00022692"/>
    </source>
</evidence>
<dbReference type="InterPro" id="IPR011701">
    <property type="entry name" value="MFS"/>
</dbReference>
<feature type="transmembrane region" description="Helical" evidence="4">
    <location>
        <begin position="35"/>
        <end position="54"/>
    </location>
</feature>
<evidence type="ECO:0000256" key="2">
    <source>
        <dbReference type="ARBA" id="ARBA00022989"/>
    </source>
</evidence>
<organism evidence="6 7">
    <name type="scientific">Eiseniibacteriota bacterium</name>
    <dbReference type="NCBI Taxonomy" id="2212470"/>
    <lineage>
        <taxon>Bacteria</taxon>
        <taxon>Candidatus Eiseniibacteriota</taxon>
    </lineage>
</organism>
<comment type="caution">
    <text evidence="6">The sequence shown here is derived from an EMBL/GenBank/DDBJ whole genome shotgun (WGS) entry which is preliminary data.</text>
</comment>
<dbReference type="EMBL" id="VBOY01000109">
    <property type="protein sequence ID" value="TMQ63398.1"/>
    <property type="molecule type" value="Genomic_DNA"/>
</dbReference>
<name>A0A538TIF3_UNCEI</name>
<dbReference type="Proteomes" id="UP000316609">
    <property type="component" value="Unassembled WGS sequence"/>
</dbReference>
<evidence type="ECO:0000259" key="5">
    <source>
        <dbReference type="PROSITE" id="PS50850"/>
    </source>
</evidence>
<dbReference type="SUPFAM" id="SSF103473">
    <property type="entry name" value="MFS general substrate transporter"/>
    <property type="match status" value="1"/>
</dbReference>
<feature type="transmembrane region" description="Helical" evidence="4">
    <location>
        <begin position="7"/>
        <end position="29"/>
    </location>
</feature>
<feature type="transmembrane region" description="Helical" evidence="4">
    <location>
        <begin position="75"/>
        <end position="95"/>
    </location>
</feature>
<gene>
    <name evidence="6" type="ORF">E6K78_10620</name>
</gene>
<dbReference type="Pfam" id="PF07690">
    <property type="entry name" value="MFS_1"/>
    <property type="match status" value="2"/>
</dbReference>
<dbReference type="PROSITE" id="PS50850">
    <property type="entry name" value="MFS"/>
    <property type="match status" value="1"/>
</dbReference>
<dbReference type="AlphaFoldDB" id="A0A538TIF3"/>
<accession>A0A538TIF3</accession>
<evidence type="ECO:0000256" key="4">
    <source>
        <dbReference type="SAM" id="Phobius"/>
    </source>
</evidence>
<dbReference type="CDD" id="cd17325">
    <property type="entry name" value="MFS_MdtG_SLC18_like"/>
    <property type="match status" value="1"/>
</dbReference>
<evidence type="ECO:0000313" key="7">
    <source>
        <dbReference type="Proteomes" id="UP000316609"/>
    </source>
</evidence>
<dbReference type="PANTHER" id="PTHR23518:SF2">
    <property type="entry name" value="MAJOR FACILITATOR SUPERFAMILY TRANSPORTER"/>
    <property type="match status" value="1"/>
</dbReference>
<reference evidence="6 7" key="1">
    <citation type="journal article" date="2019" name="Nat. Microbiol.">
        <title>Mediterranean grassland soil C-N compound turnover is dependent on rainfall and depth, and is mediated by genomically divergent microorganisms.</title>
        <authorList>
            <person name="Diamond S."/>
            <person name="Andeer P.F."/>
            <person name="Li Z."/>
            <person name="Crits-Christoph A."/>
            <person name="Burstein D."/>
            <person name="Anantharaman K."/>
            <person name="Lane K.R."/>
            <person name="Thomas B.C."/>
            <person name="Pan C."/>
            <person name="Northen T.R."/>
            <person name="Banfield J.F."/>
        </authorList>
    </citation>
    <scope>NUCLEOTIDE SEQUENCE [LARGE SCALE GENOMIC DNA]</scope>
    <source>
        <strain evidence="6">WS_8</strain>
    </source>
</reference>
<feature type="transmembrane region" description="Helical" evidence="4">
    <location>
        <begin position="158"/>
        <end position="180"/>
    </location>
</feature>
<sequence>MNPALMALVAEGFLMRLSFGIISFALPLYARRLGLSLAETGALIAVTGIVKVALKPVAGWLADRVGSKRGLVAALVLRSCVSFLFAFASAPWQLYSIRTIHGLSTSVRDPAVNALIAENGDEKAMGSAFAWYFTAKSMANALGKAIAGALLTLTGSNFFAVFLITWGISSLTLPAVIFLVPGVDRRRAAEREDEPTLAGNGAGMGAQGPRPSPYSKVFAVVGLGFLISLTASMIDRFYPILATEYAHMTEAQAGAVYLASALVTLVAGPLFGWLSDRFGRKPTVAVRSMANAGSSLLYMVAPNPAGFTAGKLLDDGGRAGFRPAWGALKADVSSLKRSQRAQMMGLMDVGDDAGDVVGPIGGGLLWDAWGIVGLLGTRIALAIMTEIYAAAVLWRDPGVVRHRPHLRWRSRRRHRASGVESLRE</sequence>